<accession>T1G5P0</accession>
<gene>
    <name evidence="3" type="primary">20216387</name>
    <name evidence="2" type="ORF">HELRODRAFT_84816</name>
</gene>
<dbReference type="PANTHER" id="PTHR24416:SF634">
    <property type="entry name" value="DISCOIDIN DOMAIN-CONTAINING RECEPTOR TYROSINE KINASE B"/>
    <property type="match status" value="1"/>
</dbReference>
<reference evidence="3" key="3">
    <citation type="submission" date="2015-06" db="UniProtKB">
        <authorList>
            <consortium name="EnsemblMetazoa"/>
        </authorList>
    </citation>
    <scope>IDENTIFICATION</scope>
</reference>
<sequence>THSYGSLVYMASQIASGLVYLHDKNIIHGALSCKKCLLGPNFLVKIAEFSPAPKATATTTEKILMRLQHDSRPLRWMAMEAAVMNEHSEKSDIWSFSTTLWELLTLARDLPYSSLTDQQVVERYNLNDENRKQIMTSPMTLSRPVMCSSEMYDLMVECWSIDRSKRPNARDVCAFLCQKVAGFRPSGVALDAVVAGFGCSSGGSGSGDVVDLLV</sequence>
<dbReference type="CTD" id="20216387"/>
<evidence type="ECO:0000259" key="1">
    <source>
        <dbReference type="PROSITE" id="PS50011"/>
    </source>
</evidence>
<dbReference type="Gene3D" id="1.10.510.10">
    <property type="entry name" value="Transferase(Phosphotransferase) domain 1"/>
    <property type="match status" value="1"/>
</dbReference>
<protein>
    <recommendedName>
        <fullName evidence="1">Protein kinase domain-containing protein</fullName>
    </recommendedName>
</protein>
<reference evidence="4" key="1">
    <citation type="submission" date="2012-12" db="EMBL/GenBank/DDBJ databases">
        <authorList>
            <person name="Hellsten U."/>
            <person name="Grimwood J."/>
            <person name="Chapman J.A."/>
            <person name="Shapiro H."/>
            <person name="Aerts A."/>
            <person name="Otillar R.P."/>
            <person name="Terry A.Y."/>
            <person name="Boore J.L."/>
            <person name="Simakov O."/>
            <person name="Marletaz F."/>
            <person name="Cho S.-J."/>
            <person name="Edsinger-Gonzales E."/>
            <person name="Havlak P."/>
            <person name="Kuo D.-H."/>
            <person name="Larsson T."/>
            <person name="Lv J."/>
            <person name="Arendt D."/>
            <person name="Savage R."/>
            <person name="Osoegawa K."/>
            <person name="de Jong P."/>
            <person name="Lindberg D.R."/>
            <person name="Seaver E.C."/>
            <person name="Weisblat D.A."/>
            <person name="Putnam N.H."/>
            <person name="Grigoriev I.V."/>
            <person name="Rokhsar D.S."/>
        </authorList>
    </citation>
    <scope>NUCLEOTIDE SEQUENCE</scope>
</reference>
<dbReference type="SUPFAM" id="SSF56112">
    <property type="entry name" value="Protein kinase-like (PK-like)"/>
    <property type="match status" value="1"/>
</dbReference>
<dbReference type="InterPro" id="IPR050122">
    <property type="entry name" value="RTK"/>
</dbReference>
<dbReference type="PANTHER" id="PTHR24416">
    <property type="entry name" value="TYROSINE-PROTEIN KINASE RECEPTOR"/>
    <property type="match status" value="1"/>
</dbReference>
<dbReference type="GO" id="GO:0004713">
    <property type="term" value="F:protein tyrosine kinase activity"/>
    <property type="evidence" value="ECO:0007669"/>
    <property type="project" value="InterPro"/>
</dbReference>
<dbReference type="eggNOG" id="KOG1094">
    <property type="taxonomic scope" value="Eukaryota"/>
</dbReference>
<dbReference type="OrthoDB" id="6071166at2759"/>
<name>T1G5P0_HELRO</name>
<dbReference type="InterPro" id="IPR001245">
    <property type="entry name" value="Ser-Thr/Tyr_kinase_cat_dom"/>
</dbReference>
<proteinExistence type="predicted"/>
<dbReference type="GeneID" id="20216387"/>
<dbReference type="Pfam" id="PF07714">
    <property type="entry name" value="PK_Tyr_Ser-Thr"/>
    <property type="match status" value="1"/>
</dbReference>
<dbReference type="EMBL" id="KB097222">
    <property type="protein sequence ID" value="ESN98044.1"/>
    <property type="molecule type" value="Genomic_DNA"/>
</dbReference>
<reference evidence="2 4" key="2">
    <citation type="journal article" date="2013" name="Nature">
        <title>Insights into bilaterian evolution from three spiralian genomes.</title>
        <authorList>
            <person name="Simakov O."/>
            <person name="Marletaz F."/>
            <person name="Cho S.J."/>
            <person name="Edsinger-Gonzales E."/>
            <person name="Havlak P."/>
            <person name="Hellsten U."/>
            <person name="Kuo D.H."/>
            <person name="Larsson T."/>
            <person name="Lv J."/>
            <person name="Arendt D."/>
            <person name="Savage R."/>
            <person name="Osoegawa K."/>
            <person name="de Jong P."/>
            <person name="Grimwood J."/>
            <person name="Chapman J.A."/>
            <person name="Shapiro H."/>
            <person name="Aerts A."/>
            <person name="Otillar R.P."/>
            <person name="Terry A.Y."/>
            <person name="Boore J.L."/>
            <person name="Grigoriev I.V."/>
            <person name="Lindberg D.R."/>
            <person name="Seaver E.C."/>
            <person name="Weisblat D.A."/>
            <person name="Putnam N.H."/>
            <person name="Rokhsar D.S."/>
        </authorList>
    </citation>
    <scope>NUCLEOTIDE SEQUENCE</scope>
</reference>
<dbReference type="InterPro" id="IPR020635">
    <property type="entry name" value="Tyr_kinase_cat_dom"/>
</dbReference>
<dbReference type="OMA" id="VECWSID"/>
<dbReference type="RefSeq" id="XP_009023707.1">
    <property type="nucleotide sequence ID" value="XM_009025459.1"/>
</dbReference>
<feature type="domain" description="Protein kinase" evidence="1">
    <location>
        <begin position="1"/>
        <end position="176"/>
    </location>
</feature>
<dbReference type="EnsemblMetazoa" id="HelroT84816">
    <property type="protein sequence ID" value="HelroP84816"/>
    <property type="gene ID" value="HelroG84816"/>
</dbReference>
<dbReference type="InterPro" id="IPR011009">
    <property type="entry name" value="Kinase-like_dom_sf"/>
</dbReference>
<dbReference type="Proteomes" id="UP000015101">
    <property type="component" value="Unassembled WGS sequence"/>
</dbReference>
<dbReference type="AlphaFoldDB" id="T1G5P0"/>
<dbReference type="InterPro" id="IPR000719">
    <property type="entry name" value="Prot_kinase_dom"/>
</dbReference>
<evidence type="ECO:0000313" key="3">
    <source>
        <dbReference type="EnsemblMetazoa" id="HelroP84816"/>
    </source>
</evidence>
<dbReference type="FunFam" id="1.10.510.10:FF:001798">
    <property type="entry name" value="Uncharacterized protein"/>
    <property type="match status" value="1"/>
</dbReference>
<dbReference type="InParanoid" id="T1G5P0"/>
<evidence type="ECO:0000313" key="4">
    <source>
        <dbReference type="Proteomes" id="UP000015101"/>
    </source>
</evidence>
<dbReference type="EMBL" id="AMQM01005992">
    <property type="status" value="NOT_ANNOTATED_CDS"/>
    <property type="molecule type" value="Genomic_DNA"/>
</dbReference>
<evidence type="ECO:0000313" key="2">
    <source>
        <dbReference type="EMBL" id="ESN98044.1"/>
    </source>
</evidence>
<dbReference type="SMART" id="SM00219">
    <property type="entry name" value="TyrKc"/>
    <property type="match status" value="1"/>
</dbReference>
<dbReference type="GO" id="GO:0005524">
    <property type="term" value="F:ATP binding"/>
    <property type="evidence" value="ECO:0007669"/>
    <property type="project" value="InterPro"/>
</dbReference>
<dbReference type="PROSITE" id="PS50011">
    <property type="entry name" value="PROTEIN_KINASE_DOM"/>
    <property type="match status" value="1"/>
</dbReference>
<keyword evidence="4" id="KW-1185">Reference proteome</keyword>
<dbReference type="KEGG" id="hro:HELRODRAFT_84816"/>
<dbReference type="HOGENOM" id="CLU_000288_7_40_1"/>
<organism evidence="3 4">
    <name type="scientific">Helobdella robusta</name>
    <name type="common">Californian leech</name>
    <dbReference type="NCBI Taxonomy" id="6412"/>
    <lineage>
        <taxon>Eukaryota</taxon>
        <taxon>Metazoa</taxon>
        <taxon>Spiralia</taxon>
        <taxon>Lophotrochozoa</taxon>
        <taxon>Annelida</taxon>
        <taxon>Clitellata</taxon>
        <taxon>Hirudinea</taxon>
        <taxon>Rhynchobdellida</taxon>
        <taxon>Glossiphoniidae</taxon>
        <taxon>Helobdella</taxon>
    </lineage>
</organism>